<comment type="caution">
    <text evidence="1">The sequence shown here is derived from an EMBL/GenBank/DDBJ whole genome shotgun (WGS) entry which is preliminary data.</text>
</comment>
<accession>A0ABX2STR2</accession>
<dbReference type="Proteomes" id="UP000528918">
    <property type="component" value="Unassembled WGS sequence"/>
</dbReference>
<gene>
    <name evidence="1" type="ORF">HZS79_11240</name>
</gene>
<reference evidence="1 2" key="1">
    <citation type="journal article" date="2013" name="Antonie Van Leeuwenhoek">
        <title>Halomonas zhaodongensis sp. nov., a slightly halophilic bacterium isolated from saline-alkaline soils in Zhaodong, China.</title>
        <authorList>
            <person name="Jiang J."/>
            <person name="Pan Y."/>
            <person name="Meng L."/>
            <person name="Hu S."/>
            <person name="Zhang X."/>
            <person name="Hu B."/>
            <person name="Meng J."/>
            <person name="Li C."/>
            <person name="Huang H."/>
            <person name="Wang K."/>
            <person name="Su T."/>
        </authorList>
    </citation>
    <scope>NUCLEOTIDE SEQUENCE [LARGE SCALE GENOMIC DNA]</scope>
    <source>
        <strain evidence="1 2">NEAU-ST10-25</strain>
    </source>
</reference>
<dbReference type="EMBL" id="JACCDD010000006">
    <property type="protein sequence ID" value="NYS45516.1"/>
    <property type="molecule type" value="Genomic_DNA"/>
</dbReference>
<evidence type="ECO:0000313" key="2">
    <source>
        <dbReference type="Proteomes" id="UP000528918"/>
    </source>
</evidence>
<dbReference type="RefSeq" id="WP_179927906.1">
    <property type="nucleotide sequence ID" value="NZ_JACCDD010000006.1"/>
</dbReference>
<proteinExistence type="predicted"/>
<name>A0ABX2STR2_VREZH</name>
<protein>
    <submittedName>
        <fullName evidence="1">Uncharacterized protein</fullName>
    </submittedName>
</protein>
<evidence type="ECO:0000313" key="1">
    <source>
        <dbReference type="EMBL" id="NYS45516.1"/>
    </source>
</evidence>
<keyword evidence="2" id="KW-1185">Reference proteome</keyword>
<organism evidence="1 2">
    <name type="scientific">Vreelandella zhaodongensis</name>
    <name type="common">Halomonas zhaodongensis</name>
    <dbReference type="NCBI Taxonomy" id="1176240"/>
    <lineage>
        <taxon>Bacteria</taxon>
        <taxon>Pseudomonadati</taxon>
        <taxon>Pseudomonadota</taxon>
        <taxon>Gammaproteobacteria</taxon>
        <taxon>Oceanospirillales</taxon>
        <taxon>Halomonadaceae</taxon>
        <taxon>Vreelandella</taxon>
    </lineage>
</organism>
<sequence length="91" mass="10238">MTLSPEKEKLCDDLVVVMEKLSDLLKASGEDPLEYRGIEKVKNIANSCDPIGVKKIARHLDGDIRVIYDNRASSDEIEKQFEQAYAIADQL</sequence>